<comment type="caution">
    <text evidence="2">The sequence shown here is derived from an EMBL/GenBank/DDBJ whole genome shotgun (WGS) entry which is preliminary data.</text>
</comment>
<reference evidence="2 3" key="1">
    <citation type="submission" date="2018-08" db="EMBL/GenBank/DDBJ databases">
        <title>Parvularcula sp. SM1705, isolated from surface water of the South Sea China.</title>
        <authorList>
            <person name="Sun L."/>
        </authorList>
    </citation>
    <scope>NUCLEOTIDE SEQUENCE [LARGE SCALE GENOMIC DNA]</scope>
    <source>
        <strain evidence="2 3">SM1705</strain>
    </source>
</reference>
<dbReference type="InParanoid" id="A0A371RGG6"/>
<protein>
    <recommendedName>
        <fullName evidence="4">BPP domain-containing protein</fullName>
    </recommendedName>
</protein>
<evidence type="ECO:0008006" key="4">
    <source>
        <dbReference type="Google" id="ProtNLM"/>
    </source>
</evidence>
<organism evidence="2 3">
    <name type="scientific">Parvularcula marina</name>
    <dbReference type="NCBI Taxonomy" id="2292771"/>
    <lineage>
        <taxon>Bacteria</taxon>
        <taxon>Pseudomonadati</taxon>
        <taxon>Pseudomonadota</taxon>
        <taxon>Alphaproteobacteria</taxon>
        <taxon>Parvularculales</taxon>
        <taxon>Parvularculaceae</taxon>
        <taxon>Parvularcula</taxon>
    </lineage>
</organism>
<dbReference type="EMBL" id="QUQO01000001">
    <property type="protein sequence ID" value="RFB04540.1"/>
    <property type="molecule type" value="Genomic_DNA"/>
</dbReference>
<feature type="region of interest" description="Disordered" evidence="1">
    <location>
        <begin position="22"/>
        <end position="48"/>
    </location>
</feature>
<evidence type="ECO:0000313" key="2">
    <source>
        <dbReference type="EMBL" id="RFB04540.1"/>
    </source>
</evidence>
<dbReference type="SUPFAM" id="SSF69322">
    <property type="entry name" value="Tricorn protease domain 2"/>
    <property type="match status" value="1"/>
</dbReference>
<sequence length="366" mass="38052">MTRKFFGASLLCLTLIACGGKDEEPPVEDTPAAEEAPGQEIDVVDPEPEGPLMIDVTRVLGTFEGEVTGLAFSRNQQDVQGSTLLAANGTAGVAIIPTEDGGAPSVYNLVDRRVVAVAATKVGENPLIAIESTQDGLSQLDIATFTAERSELVVIGSIASGLFGTASEFCFAGEALFRVNTDNGLSRHTVTTAEGVVGVTSEPVSAMAAVSHCASTGGTLHITGPEGKQQVLTPKGTAILTEMPFDDAPADIADMAVMPLEGGNEIFFALENGSVEIDDEIFTFTIDGAPVAVSRIAMAPGNFGGVYRKGAVAVLTTDNQLGLVSWLSIANALDLSADSVEWNGEEEEVVEDFVPQIELPAPPVEQ</sequence>
<evidence type="ECO:0000256" key="1">
    <source>
        <dbReference type="SAM" id="MobiDB-lite"/>
    </source>
</evidence>
<proteinExistence type="predicted"/>
<dbReference type="Proteomes" id="UP000264589">
    <property type="component" value="Unassembled WGS sequence"/>
</dbReference>
<keyword evidence="3" id="KW-1185">Reference proteome</keyword>
<name>A0A371RGG6_9PROT</name>
<accession>A0A371RGG6</accession>
<dbReference type="RefSeq" id="WP_116391172.1">
    <property type="nucleotide sequence ID" value="NZ_QUQO01000001.1"/>
</dbReference>
<dbReference type="AlphaFoldDB" id="A0A371RGG6"/>
<dbReference type="OrthoDB" id="2633250at2"/>
<evidence type="ECO:0000313" key="3">
    <source>
        <dbReference type="Proteomes" id="UP000264589"/>
    </source>
</evidence>
<dbReference type="PROSITE" id="PS51257">
    <property type="entry name" value="PROKAR_LIPOPROTEIN"/>
    <property type="match status" value="1"/>
</dbReference>
<gene>
    <name evidence="2" type="ORF">DX908_04135</name>
</gene>